<protein>
    <submittedName>
        <fullName evidence="8">Predicted exporter of the RND superfamily protein</fullName>
    </submittedName>
</protein>
<evidence type="ECO:0000313" key="9">
    <source>
        <dbReference type="Proteomes" id="UP000005953"/>
    </source>
</evidence>
<keyword evidence="2" id="KW-1003">Cell membrane</keyword>
<feature type="transmembrane region" description="Helical" evidence="6">
    <location>
        <begin position="648"/>
        <end position="670"/>
    </location>
</feature>
<keyword evidence="5 6" id="KW-0472">Membrane</keyword>
<dbReference type="SUPFAM" id="SSF82866">
    <property type="entry name" value="Multidrug efflux transporter AcrB transmembrane domain"/>
    <property type="match status" value="2"/>
</dbReference>
<reference evidence="8 9" key="1">
    <citation type="submission" date="2006-02" db="EMBL/GenBank/DDBJ databases">
        <authorList>
            <person name="Pinhassi J."/>
            <person name="Pedros-Alio C."/>
            <person name="Ferriera S."/>
            <person name="Johnson J."/>
            <person name="Kravitz S."/>
            <person name="Halpern A."/>
            <person name="Remington K."/>
            <person name="Beeson K."/>
            <person name="Tran B."/>
            <person name="Rogers Y.-H."/>
            <person name="Friedman R."/>
            <person name="Venter J.C."/>
        </authorList>
    </citation>
    <scope>NUCLEOTIDE SEQUENCE [LARGE SCALE GENOMIC DNA]</scope>
    <source>
        <strain evidence="8 9">MED297</strain>
    </source>
</reference>
<feature type="transmembrane region" description="Helical" evidence="6">
    <location>
        <begin position="391"/>
        <end position="416"/>
    </location>
</feature>
<evidence type="ECO:0000259" key="7">
    <source>
        <dbReference type="PROSITE" id="PS50156"/>
    </source>
</evidence>
<accession>A4BDC7</accession>
<dbReference type="InterPro" id="IPR000731">
    <property type="entry name" value="SSD"/>
</dbReference>
<keyword evidence="3 6" id="KW-0812">Transmembrane</keyword>
<dbReference type="STRING" id="314283.MED297_05964"/>
<dbReference type="HOGENOM" id="CLU_008861_1_0_6"/>
<dbReference type="InterPro" id="IPR004869">
    <property type="entry name" value="MMPL_dom"/>
</dbReference>
<feature type="transmembrane region" description="Helical" evidence="6">
    <location>
        <begin position="775"/>
        <end position="796"/>
    </location>
</feature>
<feature type="transmembrane region" description="Helical" evidence="6">
    <location>
        <begin position="290"/>
        <end position="310"/>
    </location>
</feature>
<evidence type="ECO:0000256" key="1">
    <source>
        <dbReference type="ARBA" id="ARBA00004651"/>
    </source>
</evidence>
<feature type="transmembrane region" description="Helical" evidence="6">
    <location>
        <begin position="264"/>
        <end position="283"/>
    </location>
</feature>
<dbReference type="Gene3D" id="1.20.1640.10">
    <property type="entry name" value="Multidrug efflux transporter AcrB transmembrane domain"/>
    <property type="match status" value="2"/>
</dbReference>
<evidence type="ECO:0000256" key="2">
    <source>
        <dbReference type="ARBA" id="ARBA00022475"/>
    </source>
</evidence>
<feature type="domain" description="SSD" evidence="7">
    <location>
        <begin position="290"/>
        <end position="415"/>
    </location>
</feature>
<name>A4BDC7_9GAMM</name>
<dbReference type="GO" id="GO:0005886">
    <property type="term" value="C:plasma membrane"/>
    <property type="evidence" value="ECO:0007669"/>
    <property type="project" value="UniProtKB-SubCell"/>
</dbReference>
<feature type="transmembrane region" description="Helical" evidence="6">
    <location>
        <begin position="707"/>
        <end position="725"/>
    </location>
</feature>
<sequence>MTQWKHQLEQFFATLSGRIMLHPKLTLLCFVTILIGFGQFLRFVEIDPELENFIDPSTQLRQEYTHAKEVFGRNDMVMLALRGDVLSIDFLDRMSELQSRIDTELPYINEVTSILNAPYQRGTDDTLEVLDLVESLPQTDADLQQIDRRLQESSLASEVLTNDERSMTLVMIEPATYDYGESETDPFSNDAFDDVFADDPFAADTDASADIAIDDDLPFLSQFQTMEMLAELDTLLSEYPDLSPLQAGMPVMNVELEGTMKSEMLFFLRLTVALIVLTLLAFFRQVGAVIAPMVAVLSALLLTMSLLVISGHKIQIPLVLLPSFLLAITIGDAVHLLTHFYRRIRDGDDRLLAMQHAIQRTAVPMLLTSLTTAGGLLSLVIADVVPIRNLGLFAAVGVMLAFVLTMTLIPALIMLLPMRRQSGTRHTSKLAGIMEKLGTVSWQHGGKVALLWLLAGLLSLSQIVQLRFSHDPLNWMPDDLPIVDATQVIDRELSGTMTLDVIFETGQENGVKDLTFLQTLATWQDELDSRSDNDIQIRGSSSLIDILRESNRALNGGTQAQYRLPDTQQAVNEELFLFETSAADTLNQLVDADYSQTRMTLVLPWKDLLVYSDFIDDIAEQGQTRFAQQADVSVTGMMALMGGTMIKLVYDTAGSYLLAAGIISIMMMLLLGSVRLGLLAMIPNIAPIVVVMGAMKPLGIELDMLTILVATIAIGIAVDNTVHFTHHFRHGLDLGHSVQAAMQDAFAGAGQALFTTCIVLTAGFYVFLFSDVHSIFNLGFLCGTAFILAMISNFTLTPFLLRWFYRNHPAPTASSTPAH</sequence>
<dbReference type="EMBL" id="AAOE01000007">
    <property type="protein sequence ID" value="EAR09871.1"/>
    <property type="molecule type" value="Genomic_DNA"/>
</dbReference>
<evidence type="ECO:0000256" key="5">
    <source>
        <dbReference type="ARBA" id="ARBA00023136"/>
    </source>
</evidence>
<evidence type="ECO:0000256" key="6">
    <source>
        <dbReference type="SAM" id="Phobius"/>
    </source>
</evidence>
<dbReference type="AlphaFoldDB" id="A4BDC7"/>
<gene>
    <name evidence="8" type="ORF">MED297_05964</name>
</gene>
<comment type="caution">
    <text evidence="8">The sequence shown here is derived from an EMBL/GenBank/DDBJ whole genome shotgun (WGS) entry which is preliminary data.</text>
</comment>
<keyword evidence="9" id="KW-1185">Reference proteome</keyword>
<organism evidence="8 9">
    <name type="scientific">Reinekea blandensis MED297</name>
    <dbReference type="NCBI Taxonomy" id="314283"/>
    <lineage>
        <taxon>Bacteria</taxon>
        <taxon>Pseudomonadati</taxon>
        <taxon>Pseudomonadota</taxon>
        <taxon>Gammaproteobacteria</taxon>
        <taxon>Oceanospirillales</taxon>
        <taxon>Saccharospirillaceae</taxon>
        <taxon>Reinekea</taxon>
    </lineage>
</organism>
<dbReference type="Pfam" id="PF03176">
    <property type="entry name" value="MMPL"/>
    <property type="match status" value="2"/>
</dbReference>
<comment type="subcellular location">
    <subcellularLocation>
        <location evidence="1">Cell membrane</location>
        <topology evidence="1">Multi-pass membrane protein</topology>
    </subcellularLocation>
</comment>
<feature type="domain" description="SSD" evidence="7">
    <location>
        <begin position="676"/>
        <end position="803"/>
    </location>
</feature>
<feature type="transmembrane region" description="Helical" evidence="6">
    <location>
        <begin position="676"/>
        <end position="695"/>
    </location>
</feature>
<dbReference type="PANTHER" id="PTHR33406:SF12">
    <property type="entry name" value="BLR2997 PROTEIN"/>
    <property type="match status" value="1"/>
</dbReference>
<evidence type="ECO:0000313" key="8">
    <source>
        <dbReference type="EMBL" id="EAR09871.1"/>
    </source>
</evidence>
<dbReference type="RefSeq" id="WP_008048401.1">
    <property type="nucleotide sequence ID" value="NZ_CH724155.1"/>
</dbReference>
<feature type="transmembrane region" description="Helical" evidence="6">
    <location>
        <begin position="362"/>
        <end position="385"/>
    </location>
</feature>
<keyword evidence="4 6" id="KW-1133">Transmembrane helix</keyword>
<proteinExistence type="predicted"/>
<dbReference type="Proteomes" id="UP000005953">
    <property type="component" value="Unassembled WGS sequence"/>
</dbReference>
<dbReference type="PANTHER" id="PTHR33406">
    <property type="entry name" value="MEMBRANE PROTEIN MJ1562-RELATED"/>
    <property type="match status" value="1"/>
</dbReference>
<dbReference type="InterPro" id="IPR050545">
    <property type="entry name" value="Mycobact_MmpL"/>
</dbReference>
<evidence type="ECO:0000256" key="3">
    <source>
        <dbReference type="ARBA" id="ARBA00022692"/>
    </source>
</evidence>
<dbReference type="PROSITE" id="PS50156">
    <property type="entry name" value="SSD"/>
    <property type="match status" value="2"/>
</dbReference>
<dbReference type="OrthoDB" id="9803781at2"/>
<evidence type="ECO:0000256" key="4">
    <source>
        <dbReference type="ARBA" id="ARBA00022989"/>
    </source>
</evidence>
<feature type="transmembrane region" description="Helical" evidence="6">
    <location>
        <begin position="316"/>
        <end position="341"/>
    </location>
</feature>
<feature type="transmembrane region" description="Helical" evidence="6">
    <location>
        <begin position="745"/>
        <end position="768"/>
    </location>
</feature>
<feature type="transmembrane region" description="Helical" evidence="6">
    <location>
        <begin position="25"/>
        <end position="44"/>
    </location>
</feature>